<sequence length="94" mass="10518">MDAEDHSSFRSEPSEDDPGDPDYDDNSQHTGRRRIGRAKRRRTEREQPSPTPVSGARKRDAALSSATLVMDEPEGKAAAYWSSDAIRDWTATIQ</sequence>
<dbReference type="AlphaFoldDB" id="S7RMB7"/>
<dbReference type="HOGENOM" id="CLU_2386369_0_0_1"/>
<dbReference type="GeneID" id="19299304"/>
<feature type="compositionally biased region" description="Basic residues" evidence="1">
    <location>
        <begin position="30"/>
        <end position="42"/>
    </location>
</feature>
<feature type="region of interest" description="Disordered" evidence="1">
    <location>
        <begin position="1"/>
        <end position="69"/>
    </location>
</feature>
<reference evidence="2 3" key="1">
    <citation type="journal article" date="2012" name="Science">
        <title>The Paleozoic origin of enzymatic lignin decomposition reconstructed from 31 fungal genomes.</title>
        <authorList>
            <person name="Floudas D."/>
            <person name="Binder M."/>
            <person name="Riley R."/>
            <person name="Barry K."/>
            <person name="Blanchette R.A."/>
            <person name="Henrissat B."/>
            <person name="Martinez A.T."/>
            <person name="Otillar R."/>
            <person name="Spatafora J.W."/>
            <person name="Yadav J.S."/>
            <person name="Aerts A."/>
            <person name="Benoit I."/>
            <person name="Boyd A."/>
            <person name="Carlson A."/>
            <person name="Copeland A."/>
            <person name="Coutinho P.M."/>
            <person name="de Vries R.P."/>
            <person name="Ferreira P."/>
            <person name="Findley K."/>
            <person name="Foster B."/>
            <person name="Gaskell J."/>
            <person name="Glotzer D."/>
            <person name="Gorecki P."/>
            <person name="Heitman J."/>
            <person name="Hesse C."/>
            <person name="Hori C."/>
            <person name="Igarashi K."/>
            <person name="Jurgens J.A."/>
            <person name="Kallen N."/>
            <person name="Kersten P."/>
            <person name="Kohler A."/>
            <person name="Kuees U."/>
            <person name="Kumar T.K.A."/>
            <person name="Kuo A."/>
            <person name="LaButti K."/>
            <person name="Larrondo L.F."/>
            <person name="Lindquist E."/>
            <person name="Ling A."/>
            <person name="Lombard V."/>
            <person name="Lucas S."/>
            <person name="Lundell T."/>
            <person name="Martin R."/>
            <person name="McLaughlin D.J."/>
            <person name="Morgenstern I."/>
            <person name="Morin E."/>
            <person name="Murat C."/>
            <person name="Nagy L.G."/>
            <person name="Nolan M."/>
            <person name="Ohm R.A."/>
            <person name="Patyshakuliyeva A."/>
            <person name="Rokas A."/>
            <person name="Ruiz-Duenas F.J."/>
            <person name="Sabat G."/>
            <person name="Salamov A."/>
            <person name="Samejima M."/>
            <person name="Schmutz J."/>
            <person name="Slot J.C."/>
            <person name="St John F."/>
            <person name="Stenlid J."/>
            <person name="Sun H."/>
            <person name="Sun S."/>
            <person name="Syed K."/>
            <person name="Tsang A."/>
            <person name="Wiebenga A."/>
            <person name="Young D."/>
            <person name="Pisabarro A."/>
            <person name="Eastwood D.C."/>
            <person name="Martin F."/>
            <person name="Cullen D."/>
            <person name="Grigoriev I.V."/>
            <person name="Hibbett D.S."/>
        </authorList>
    </citation>
    <scope>NUCLEOTIDE SEQUENCE [LARGE SCALE GENOMIC DNA]</scope>
    <source>
        <strain evidence="2 3">ATCC 11539</strain>
    </source>
</reference>
<gene>
    <name evidence="2" type="ORF">GLOTRDRAFT_110940</name>
</gene>
<dbReference type="KEGG" id="gtr:GLOTRDRAFT_110940"/>
<evidence type="ECO:0000256" key="1">
    <source>
        <dbReference type="SAM" id="MobiDB-lite"/>
    </source>
</evidence>
<dbReference type="RefSeq" id="XP_007865639.1">
    <property type="nucleotide sequence ID" value="XM_007867448.1"/>
</dbReference>
<feature type="compositionally biased region" description="Acidic residues" evidence="1">
    <location>
        <begin position="14"/>
        <end position="25"/>
    </location>
</feature>
<accession>S7RMB7</accession>
<protein>
    <submittedName>
        <fullName evidence="2">Uncharacterized protein</fullName>
    </submittedName>
</protein>
<proteinExistence type="predicted"/>
<organism evidence="2 3">
    <name type="scientific">Gloeophyllum trabeum (strain ATCC 11539 / FP-39264 / Madison 617)</name>
    <name type="common">Brown rot fungus</name>
    <dbReference type="NCBI Taxonomy" id="670483"/>
    <lineage>
        <taxon>Eukaryota</taxon>
        <taxon>Fungi</taxon>
        <taxon>Dikarya</taxon>
        <taxon>Basidiomycota</taxon>
        <taxon>Agaricomycotina</taxon>
        <taxon>Agaricomycetes</taxon>
        <taxon>Gloeophyllales</taxon>
        <taxon>Gloeophyllaceae</taxon>
        <taxon>Gloeophyllum</taxon>
    </lineage>
</organism>
<evidence type="ECO:0000313" key="2">
    <source>
        <dbReference type="EMBL" id="EPQ55560.1"/>
    </source>
</evidence>
<dbReference type="EMBL" id="KB469301">
    <property type="protein sequence ID" value="EPQ55560.1"/>
    <property type="molecule type" value="Genomic_DNA"/>
</dbReference>
<name>S7RMB7_GLOTA</name>
<feature type="compositionally biased region" description="Basic and acidic residues" evidence="1">
    <location>
        <begin position="1"/>
        <end position="13"/>
    </location>
</feature>
<evidence type="ECO:0000313" key="3">
    <source>
        <dbReference type="Proteomes" id="UP000030669"/>
    </source>
</evidence>
<dbReference type="Proteomes" id="UP000030669">
    <property type="component" value="Unassembled WGS sequence"/>
</dbReference>
<keyword evidence="3" id="KW-1185">Reference proteome</keyword>